<sequence>MAAISRRRYAICGVGGAPPPMGFVSLPGFSWNLFIDKSQEAEIRRKICVGSQAMKAYAIGWRIVPRTNRPPGSEFPTPQPPVRFALDSRTNCDEGFNVTKQNGAGFQNQLIQKSEIHLAMWIDPSIIKSPMMYAVFWFTP</sequence>
<accession>G3Y7Z8</accession>
<organism evidence="1 2">
    <name type="scientific">Aspergillus niger (strain ATCC 1015 / CBS 113.46 / FGSC A1144 / LSHB Ac4 / NCTC 3858a / NRRL 328 / USDA 3528.7)</name>
    <dbReference type="NCBI Taxonomy" id="380704"/>
    <lineage>
        <taxon>Eukaryota</taxon>
        <taxon>Fungi</taxon>
        <taxon>Dikarya</taxon>
        <taxon>Ascomycota</taxon>
        <taxon>Pezizomycotina</taxon>
        <taxon>Eurotiomycetes</taxon>
        <taxon>Eurotiomycetidae</taxon>
        <taxon>Eurotiales</taxon>
        <taxon>Aspergillaceae</taxon>
        <taxon>Aspergillus</taxon>
        <taxon>Aspergillus subgen. Circumdati</taxon>
    </lineage>
</organism>
<comment type="caution">
    <text evidence="1">The sequence shown here is derived from an EMBL/GenBank/DDBJ whole genome shotgun (WGS) entry which is preliminary data.</text>
</comment>
<dbReference type="HOGENOM" id="CLU_1834741_0_0_1"/>
<name>G3Y7Z8_ASPNA</name>
<evidence type="ECO:0000313" key="1">
    <source>
        <dbReference type="EMBL" id="EHA20907.1"/>
    </source>
</evidence>
<dbReference type="AlphaFoldDB" id="G3Y7Z8"/>
<protein>
    <submittedName>
        <fullName evidence="1">Uncharacterized protein</fullName>
    </submittedName>
</protein>
<reference evidence="1 2" key="1">
    <citation type="journal article" date="2011" name="Genome Res.">
        <title>Comparative genomics of citric-acid-producing Aspergillus niger ATCC 1015 versus enzyme-producing CBS 513.88.</title>
        <authorList>
            <person name="Andersen M.R."/>
            <person name="Salazar M.P."/>
            <person name="Schaap P.J."/>
            <person name="van de Vondervoort P.J."/>
            <person name="Culley D."/>
            <person name="Thykaer J."/>
            <person name="Frisvad J.C."/>
            <person name="Nielsen K.F."/>
            <person name="Albang R."/>
            <person name="Albermann K."/>
            <person name="Berka R.M."/>
            <person name="Braus G.H."/>
            <person name="Braus-Stromeyer S.A."/>
            <person name="Corrochano L.M."/>
            <person name="Dai Z."/>
            <person name="van Dijck P.W."/>
            <person name="Hofmann G."/>
            <person name="Lasure L.L."/>
            <person name="Magnuson J.K."/>
            <person name="Menke H."/>
            <person name="Meijer M."/>
            <person name="Meijer S.L."/>
            <person name="Nielsen J.B."/>
            <person name="Nielsen M.L."/>
            <person name="van Ooyen A.J."/>
            <person name="Pel H.J."/>
            <person name="Poulsen L."/>
            <person name="Samson R.A."/>
            <person name="Stam H."/>
            <person name="Tsang A."/>
            <person name="van den Brink J.M."/>
            <person name="Atkins A."/>
            <person name="Aerts A."/>
            <person name="Shapiro H."/>
            <person name="Pangilinan J."/>
            <person name="Salamov A."/>
            <person name="Lou Y."/>
            <person name="Lindquist E."/>
            <person name="Lucas S."/>
            <person name="Grimwood J."/>
            <person name="Grigoriev I.V."/>
            <person name="Kubicek C.P."/>
            <person name="Martinez D."/>
            <person name="van Peij N.N."/>
            <person name="Roubos J.A."/>
            <person name="Nielsen J."/>
            <person name="Baker S.E."/>
        </authorList>
    </citation>
    <scope>NUCLEOTIDE SEQUENCE [LARGE SCALE GENOMIC DNA]</scope>
    <source>
        <strain evidence="2">ATCC 1015 / CBS 113.46 / FGSC A1144 / LSHB Ac4 / NCTC 3858a / NRRL 328 / USDA 3528.7</strain>
    </source>
</reference>
<gene>
    <name evidence="1" type="ORF">ASPNIDRAFT_45833</name>
</gene>
<dbReference type="VEuPathDB" id="FungiDB:ASPNIDRAFT2_45833"/>
<dbReference type="Proteomes" id="UP000009038">
    <property type="component" value="Unassembled WGS sequence"/>
</dbReference>
<evidence type="ECO:0000313" key="2">
    <source>
        <dbReference type="Proteomes" id="UP000009038"/>
    </source>
</evidence>
<proteinExistence type="predicted"/>
<dbReference type="EMBL" id="ACJE01000015">
    <property type="protein sequence ID" value="EHA20907.1"/>
    <property type="molecule type" value="Genomic_DNA"/>
</dbReference>